<evidence type="ECO:0000256" key="4">
    <source>
        <dbReference type="ARBA" id="ARBA00023136"/>
    </source>
</evidence>
<evidence type="ECO:0000256" key="6">
    <source>
        <dbReference type="ARBA" id="ARBA00023237"/>
    </source>
</evidence>
<keyword evidence="2 9" id="KW-0132">Cell division</keyword>
<dbReference type="InterPro" id="IPR006664">
    <property type="entry name" value="OMP_bac"/>
</dbReference>
<accession>A0A7G1QC32</accession>
<dbReference type="PANTHER" id="PTHR30329">
    <property type="entry name" value="STATOR ELEMENT OF FLAGELLAR MOTOR COMPLEX"/>
    <property type="match status" value="1"/>
</dbReference>
<dbReference type="Pfam" id="PF00691">
    <property type="entry name" value="OmpA"/>
    <property type="match status" value="1"/>
</dbReference>
<sequence length="201" mass="22112">MVSLNLIKIVLGITTMKKIHLFIPVLFVSALWLAGCANDSEIKKDEVVPIATESLSDSTEDLSDAGATALGMSDGMMYEGDELTDPSSILATRVFYFKFDSSEIEEDDRTAIEAHGNYLAKHPDTVVTLEGHTDEQGAREYNLALGERRANTVKNLILLMGATEDQVKVVSYGEEHPAVEGHNISAWKLNRRVEIVYPSNP</sequence>
<feature type="domain" description="OmpA-like" evidence="11">
    <location>
        <begin position="84"/>
        <end position="201"/>
    </location>
</feature>
<evidence type="ECO:0000256" key="5">
    <source>
        <dbReference type="ARBA" id="ARBA00023139"/>
    </source>
</evidence>
<evidence type="ECO:0000256" key="1">
    <source>
        <dbReference type="ARBA" id="ARBA00004442"/>
    </source>
</evidence>
<dbReference type="PANTHER" id="PTHR30329:SF21">
    <property type="entry name" value="LIPOPROTEIN YIAD-RELATED"/>
    <property type="match status" value="1"/>
</dbReference>
<comment type="similarity">
    <text evidence="9">Belongs to the Pal lipoprotein family.</text>
</comment>
<evidence type="ECO:0000256" key="10">
    <source>
        <dbReference type="PROSITE-ProRule" id="PRU00473"/>
    </source>
</evidence>
<dbReference type="CDD" id="cd07185">
    <property type="entry name" value="OmpA_C-like"/>
    <property type="match status" value="1"/>
</dbReference>
<comment type="subcellular location">
    <subcellularLocation>
        <location evidence="1">Cell outer membrane</location>
    </subcellularLocation>
</comment>
<dbReference type="HAMAP" id="MF_02204">
    <property type="entry name" value="Pal"/>
    <property type="match status" value="1"/>
</dbReference>
<dbReference type="Proteomes" id="UP000516072">
    <property type="component" value="Chromosome"/>
</dbReference>
<evidence type="ECO:0000313" key="12">
    <source>
        <dbReference type="EMBL" id="CAB1277445.1"/>
    </source>
</evidence>
<dbReference type="Gene3D" id="3.30.1330.60">
    <property type="entry name" value="OmpA-like domain"/>
    <property type="match status" value="1"/>
</dbReference>
<dbReference type="AlphaFoldDB" id="A0A7G1QC32"/>
<dbReference type="InterPro" id="IPR050330">
    <property type="entry name" value="Bact_OuterMem_StrucFunc"/>
</dbReference>
<keyword evidence="8 9" id="KW-0131">Cell cycle</keyword>
<dbReference type="GO" id="GO:0009279">
    <property type="term" value="C:cell outer membrane"/>
    <property type="evidence" value="ECO:0007669"/>
    <property type="project" value="UniProtKB-SubCell"/>
</dbReference>
<protein>
    <recommendedName>
        <fullName evidence="9">Peptidoglycan-associated protein</fullName>
    </recommendedName>
</protein>
<keyword evidence="6" id="KW-0998">Cell outer membrane</keyword>
<comment type="function">
    <text evidence="9">Part of the Tol-Pal system, which plays a role in outer membrane invagination during cell division and is important for maintaining outer membrane integrity.</text>
</comment>
<evidence type="ECO:0000256" key="3">
    <source>
        <dbReference type="ARBA" id="ARBA00022729"/>
    </source>
</evidence>
<comment type="subunit">
    <text evidence="9">The Tol-Pal system is composed of five core proteins: the inner membrane proteins TolA, TolQ and TolR, the periplasmic protein TolB and the outer membrane protein Pal. They form a network linking the inner and outer membranes and the peptidoglycan layer.</text>
</comment>
<evidence type="ECO:0000256" key="7">
    <source>
        <dbReference type="ARBA" id="ARBA00023288"/>
    </source>
</evidence>
<dbReference type="NCBIfam" id="TIGR02802">
    <property type="entry name" value="Pal_lipo"/>
    <property type="match status" value="1"/>
</dbReference>
<gene>
    <name evidence="9" type="primary">pal</name>
    <name evidence="12" type="ORF">NSCAC_1672</name>
</gene>
<keyword evidence="4 10" id="KW-0472">Membrane</keyword>
<evidence type="ECO:0000256" key="8">
    <source>
        <dbReference type="ARBA" id="ARBA00023306"/>
    </source>
</evidence>
<evidence type="ECO:0000259" key="11">
    <source>
        <dbReference type="PROSITE" id="PS51123"/>
    </source>
</evidence>
<dbReference type="GO" id="GO:0051301">
    <property type="term" value="P:cell division"/>
    <property type="evidence" value="ECO:0007669"/>
    <property type="project" value="UniProtKB-UniRule"/>
</dbReference>
<dbReference type="InterPro" id="IPR039001">
    <property type="entry name" value="Pal"/>
</dbReference>
<keyword evidence="3" id="KW-0732">Signal</keyword>
<dbReference type="InterPro" id="IPR014169">
    <property type="entry name" value="Pal_lipo_C"/>
</dbReference>
<evidence type="ECO:0000256" key="9">
    <source>
        <dbReference type="HAMAP-Rule" id="MF_02204"/>
    </source>
</evidence>
<keyword evidence="5" id="KW-0564">Palmitate</keyword>
<dbReference type="SUPFAM" id="SSF103088">
    <property type="entry name" value="OmpA-like"/>
    <property type="match status" value="1"/>
</dbReference>
<dbReference type="KEGG" id="ntg:NSCAC_1672"/>
<dbReference type="PROSITE" id="PS51123">
    <property type="entry name" value="OMPA_2"/>
    <property type="match status" value="1"/>
</dbReference>
<evidence type="ECO:0000256" key="2">
    <source>
        <dbReference type="ARBA" id="ARBA00022618"/>
    </source>
</evidence>
<dbReference type="InterPro" id="IPR036737">
    <property type="entry name" value="OmpA-like_sf"/>
</dbReference>
<dbReference type="InterPro" id="IPR006665">
    <property type="entry name" value="OmpA-like"/>
</dbReference>
<evidence type="ECO:0000313" key="13">
    <source>
        <dbReference type="Proteomes" id="UP000516072"/>
    </source>
</evidence>
<keyword evidence="13" id="KW-1185">Reference proteome</keyword>
<reference evidence="12 13" key="1">
    <citation type="submission" date="2020-03" db="EMBL/GenBank/DDBJ databases">
        <authorList>
            <person name="Picone N."/>
        </authorList>
    </citation>
    <scope>NUCLEOTIDE SEQUENCE [LARGE SCALE GENOMIC DNA]</scope>
    <source>
        <strain evidence="12">NSCAC1</strain>
    </source>
</reference>
<proteinExistence type="inferred from homology"/>
<dbReference type="PRINTS" id="PR01021">
    <property type="entry name" value="OMPADOMAIN"/>
</dbReference>
<name>A0A7G1QC32_9GAMM</name>
<organism evidence="12 13">
    <name type="scientific">Candidatus Nitrosacidococcus tergens</name>
    <dbReference type="NCBI Taxonomy" id="553981"/>
    <lineage>
        <taxon>Bacteria</taxon>
        <taxon>Pseudomonadati</taxon>
        <taxon>Pseudomonadota</taxon>
        <taxon>Gammaproteobacteria</taxon>
        <taxon>Chromatiales</taxon>
        <taxon>Chromatiaceae</taxon>
        <taxon>Candidatus Nitrosacidococcus</taxon>
    </lineage>
</organism>
<dbReference type="EMBL" id="LR778175">
    <property type="protein sequence ID" value="CAB1277445.1"/>
    <property type="molecule type" value="Genomic_DNA"/>
</dbReference>
<keyword evidence="7 12" id="KW-0449">Lipoprotein</keyword>